<evidence type="ECO:0000313" key="1">
    <source>
        <dbReference type="EMBL" id="KAH0467968.1"/>
    </source>
</evidence>
<accession>A0AAV7HIS5</accession>
<evidence type="ECO:0000313" key="2">
    <source>
        <dbReference type="Proteomes" id="UP000775213"/>
    </source>
</evidence>
<dbReference type="AlphaFoldDB" id="A0AAV7HIS5"/>
<proteinExistence type="predicted"/>
<protein>
    <submittedName>
        <fullName evidence="1">Uncharacterized protein</fullName>
    </submittedName>
</protein>
<comment type="caution">
    <text evidence="1">The sequence shown here is derived from an EMBL/GenBank/DDBJ whole genome shotgun (WGS) entry which is preliminary data.</text>
</comment>
<dbReference type="Proteomes" id="UP000775213">
    <property type="component" value="Unassembled WGS sequence"/>
</dbReference>
<dbReference type="EMBL" id="JAGFBR010000004">
    <property type="protein sequence ID" value="KAH0467968.1"/>
    <property type="molecule type" value="Genomic_DNA"/>
</dbReference>
<sequence length="120" mass="13797">METARQCFASQLEGRLGLQRVAPSGGKETELKYLQLELERQRKQKRPTKGLVHAIEAKIEHRQISFYTGINQTVWHQPNAEFALAHAMELHGVSSGYNVFHISMWIHVCWTCDPLLKVLE</sequence>
<gene>
    <name evidence="1" type="ORF">IEQ34_003001</name>
</gene>
<organism evidence="1 2">
    <name type="scientific">Dendrobium chrysotoxum</name>
    <name type="common">Orchid</name>
    <dbReference type="NCBI Taxonomy" id="161865"/>
    <lineage>
        <taxon>Eukaryota</taxon>
        <taxon>Viridiplantae</taxon>
        <taxon>Streptophyta</taxon>
        <taxon>Embryophyta</taxon>
        <taxon>Tracheophyta</taxon>
        <taxon>Spermatophyta</taxon>
        <taxon>Magnoliopsida</taxon>
        <taxon>Liliopsida</taxon>
        <taxon>Asparagales</taxon>
        <taxon>Orchidaceae</taxon>
        <taxon>Epidendroideae</taxon>
        <taxon>Malaxideae</taxon>
        <taxon>Dendrobiinae</taxon>
        <taxon>Dendrobium</taxon>
    </lineage>
</organism>
<keyword evidence="2" id="KW-1185">Reference proteome</keyword>
<name>A0AAV7HIS5_DENCH</name>
<reference evidence="1 2" key="1">
    <citation type="journal article" date="2021" name="Hortic Res">
        <title>Chromosome-scale assembly of the Dendrobium chrysotoxum genome enhances the understanding of orchid evolution.</title>
        <authorList>
            <person name="Zhang Y."/>
            <person name="Zhang G.Q."/>
            <person name="Zhang D."/>
            <person name="Liu X.D."/>
            <person name="Xu X.Y."/>
            <person name="Sun W.H."/>
            <person name="Yu X."/>
            <person name="Zhu X."/>
            <person name="Wang Z.W."/>
            <person name="Zhao X."/>
            <person name="Zhong W.Y."/>
            <person name="Chen H."/>
            <person name="Yin W.L."/>
            <person name="Huang T."/>
            <person name="Niu S.C."/>
            <person name="Liu Z.J."/>
        </authorList>
    </citation>
    <scope>NUCLEOTIDE SEQUENCE [LARGE SCALE GENOMIC DNA]</scope>
    <source>
        <strain evidence="1">Lindl</strain>
    </source>
</reference>